<dbReference type="NCBIfam" id="TIGR03356">
    <property type="entry name" value="BGL"/>
    <property type="match status" value="1"/>
</dbReference>
<dbReference type="RefSeq" id="WP_096055836.1">
    <property type="nucleotide sequence ID" value="NZ_CP023344.1"/>
</dbReference>
<feature type="binding site" evidence="8">
    <location>
        <position position="296"/>
    </location>
    <ligand>
        <name>substrate</name>
    </ligand>
</feature>
<protein>
    <recommendedName>
        <fullName evidence="9">Beta-glucosidase</fullName>
        <ecNumber evidence="9">3.2.1.21</ecNumber>
    </recommendedName>
</protein>
<dbReference type="SUPFAM" id="SSF51445">
    <property type="entry name" value="(Trans)glycosidases"/>
    <property type="match status" value="1"/>
</dbReference>
<evidence type="ECO:0000256" key="4">
    <source>
        <dbReference type="ARBA" id="ARBA00023277"/>
    </source>
</evidence>
<dbReference type="Proteomes" id="UP000217265">
    <property type="component" value="Chromosome"/>
</dbReference>
<dbReference type="EMBL" id="CP023344">
    <property type="protein sequence ID" value="ATC64204.1"/>
    <property type="molecule type" value="Genomic_DNA"/>
</dbReference>
<sequence length="458" mass="51326">MKPVRFPSNFVWGTATAAAQIEGAAFAGGKGASIWDTFARKPGAVANGDTLDVACDHYHRFDEDFALMRSLGIRHYRLSIAWPRIFPKGRGEVSAAGLAFYHRLFDSLKKHGITPWVTMFHWDLPQALEDEGGWRNRSVVDAFAVYADTIVQAFSDRVKNWITLNEIFCFTKLGYGVGSKAPGLKESDAVVNQTYHHALLCHGHGVRAVREHGGRGARVGLTDNATIPVPVDLRPENIAAARAAFVEDNIRVLDPIFNGRYAKSYLKSAGAAAPKVEKGDFKLIAQTTDFLGLNIYTGYFARAVKTKGRAGGTNAAEGAFERVAFPSSYPRSDCTWLYLMPQVLYWGPKFVAELYGKIPIYVTEHGAGYNEEATPGVEFTDLHRRECVRSYLHQLRAAMKDGANVKGYFLWSFMDNYEWEDGYERRFGIVHTDFKTQRRTPKLSARWYSEVIRRNALI</sequence>
<dbReference type="Pfam" id="PF00232">
    <property type="entry name" value="Glyco_hydro_1"/>
    <property type="match status" value="1"/>
</dbReference>
<dbReference type="Gene3D" id="3.20.20.80">
    <property type="entry name" value="Glycosidases"/>
    <property type="match status" value="1"/>
</dbReference>
<dbReference type="InterPro" id="IPR017853">
    <property type="entry name" value="GH"/>
</dbReference>
<evidence type="ECO:0000256" key="1">
    <source>
        <dbReference type="ARBA" id="ARBA00010838"/>
    </source>
</evidence>
<feature type="binding site" evidence="8">
    <location>
        <begin position="418"/>
        <end position="419"/>
    </location>
    <ligand>
        <name>substrate</name>
    </ligand>
</feature>
<evidence type="ECO:0000256" key="5">
    <source>
        <dbReference type="ARBA" id="ARBA00023295"/>
    </source>
</evidence>
<proteinExistence type="inferred from homology"/>
<gene>
    <name evidence="10" type="ORF">CMV30_09685</name>
</gene>
<dbReference type="InterPro" id="IPR017736">
    <property type="entry name" value="Glyco_hydro_1_beta-glucosidase"/>
</dbReference>
<organism evidence="10 11">
    <name type="scientific">Nibricoccus aquaticus</name>
    <dbReference type="NCBI Taxonomy" id="2576891"/>
    <lineage>
        <taxon>Bacteria</taxon>
        <taxon>Pseudomonadati</taxon>
        <taxon>Verrucomicrobiota</taxon>
        <taxon>Opitutia</taxon>
        <taxon>Opitutales</taxon>
        <taxon>Opitutaceae</taxon>
        <taxon>Nibricoccus</taxon>
    </lineage>
</organism>
<dbReference type="EC" id="3.2.1.21" evidence="9"/>
<evidence type="ECO:0000256" key="9">
    <source>
        <dbReference type="RuleBase" id="RU361175"/>
    </source>
</evidence>
<comment type="similarity">
    <text evidence="1 9">Belongs to the glycosyl hydrolase 1 family.</text>
</comment>
<dbReference type="AlphaFoldDB" id="A0A290Q6S8"/>
<feature type="binding site" evidence="8">
    <location>
        <position position="165"/>
    </location>
    <ligand>
        <name>substrate</name>
    </ligand>
</feature>
<dbReference type="InterPro" id="IPR001360">
    <property type="entry name" value="Glyco_hydro_1"/>
</dbReference>
<keyword evidence="3" id="KW-0136">Cellulose degradation</keyword>
<name>A0A290Q6S8_9BACT</name>
<dbReference type="GO" id="GO:0005829">
    <property type="term" value="C:cytosol"/>
    <property type="evidence" value="ECO:0007669"/>
    <property type="project" value="TreeGrafter"/>
</dbReference>
<feature type="active site" description="Proton donor" evidence="7">
    <location>
        <position position="166"/>
    </location>
</feature>
<keyword evidence="11" id="KW-1185">Reference proteome</keyword>
<dbReference type="GO" id="GO:0008422">
    <property type="term" value="F:beta-glucosidase activity"/>
    <property type="evidence" value="ECO:0007669"/>
    <property type="project" value="UniProtKB-EC"/>
</dbReference>
<evidence type="ECO:0000256" key="2">
    <source>
        <dbReference type="ARBA" id="ARBA00022801"/>
    </source>
</evidence>
<keyword evidence="2 9" id="KW-0378">Hydrolase</keyword>
<dbReference type="KEGG" id="vbh:CMV30_09685"/>
<keyword evidence="4" id="KW-0119">Carbohydrate metabolism</keyword>
<keyword evidence="6" id="KW-0624">Polysaccharide degradation</keyword>
<dbReference type="PANTHER" id="PTHR10353:SF36">
    <property type="entry name" value="LP05116P"/>
    <property type="match status" value="1"/>
</dbReference>
<evidence type="ECO:0000256" key="8">
    <source>
        <dbReference type="PIRSR" id="PIRSR617736-2"/>
    </source>
</evidence>
<reference evidence="10 11" key="1">
    <citation type="submission" date="2017-09" db="EMBL/GenBank/DDBJ databases">
        <title>Complete genome sequence of Verrucomicrobial strain HZ-65, isolated from freshwater.</title>
        <authorList>
            <person name="Choi A."/>
        </authorList>
    </citation>
    <scope>NUCLEOTIDE SEQUENCE [LARGE SCALE GENOMIC DNA]</scope>
    <source>
        <strain evidence="10 11">HZ-65</strain>
    </source>
</reference>
<dbReference type="GO" id="GO:0030245">
    <property type="term" value="P:cellulose catabolic process"/>
    <property type="evidence" value="ECO:0007669"/>
    <property type="project" value="UniProtKB-KW"/>
</dbReference>
<keyword evidence="5 9" id="KW-0326">Glycosidase</keyword>
<feature type="active site" description="Nucleophile" evidence="7">
    <location>
        <position position="364"/>
    </location>
</feature>
<dbReference type="PANTHER" id="PTHR10353">
    <property type="entry name" value="GLYCOSYL HYDROLASE"/>
    <property type="match status" value="1"/>
</dbReference>
<accession>A0A290Q6S8</accession>
<evidence type="ECO:0000256" key="7">
    <source>
        <dbReference type="PIRSR" id="PIRSR617736-1"/>
    </source>
</evidence>
<evidence type="ECO:0000256" key="6">
    <source>
        <dbReference type="ARBA" id="ARBA00023326"/>
    </source>
</evidence>
<feature type="binding site" evidence="8">
    <location>
        <position position="121"/>
    </location>
    <ligand>
        <name>substrate</name>
    </ligand>
</feature>
<dbReference type="FunFam" id="3.20.20.80:FF:000004">
    <property type="entry name" value="Beta-glucosidase 6-phospho-beta-glucosidase"/>
    <property type="match status" value="1"/>
</dbReference>
<evidence type="ECO:0000256" key="3">
    <source>
        <dbReference type="ARBA" id="ARBA00023001"/>
    </source>
</evidence>
<dbReference type="PRINTS" id="PR00131">
    <property type="entry name" value="GLHYDRLASE1"/>
</dbReference>
<dbReference type="OrthoDB" id="2339329at2"/>
<feature type="binding site" evidence="8">
    <location>
        <position position="411"/>
    </location>
    <ligand>
        <name>substrate</name>
    </ligand>
</feature>
<evidence type="ECO:0000313" key="10">
    <source>
        <dbReference type="EMBL" id="ATC64204.1"/>
    </source>
</evidence>
<feature type="binding site" evidence="8">
    <location>
        <position position="20"/>
    </location>
    <ligand>
        <name>substrate</name>
    </ligand>
</feature>
<evidence type="ECO:0000313" key="11">
    <source>
        <dbReference type="Proteomes" id="UP000217265"/>
    </source>
</evidence>
<comment type="catalytic activity">
    <reaction evidence="9">
        <text>Hydrolysis of terminal, non-reducing beta-D-glucosyl residues with release of beta-D-glucose.</text>
        <dbReference type="EC" id="3.2.1.21"/>
    </reaction>
</comment>